<sequence length="142" mass="16741">MINMNIKIIAIGIIFIFLLTGASSAVTSSTTINDTNPLEYINKSQYIIENEDELWTPGDEGDHFPCGCEWWWIYATLTLDNGEHWDVALMFNYWMVRTREGYEPGLSFYRVQCWNRESGNCYDLLYEDKEYPNPYFHHSKNK</sequence>
<dbReference type="AlphaFoldDB" id="X1MZK7"/>
<accession>X1MZK7</accession>
<comment type="caution">
    <text evidence="1">The sequence shown here is derived from an EMBL/GenBank/DDBJ whole genome shotgun (WGS) entry which is preliminary data.</text>
</comment>
<reference evidence="1" key="1">
    <citation type="journal article" date="2014" name="Front. Microbiol.">
        <title>High frequency of phylogenetically diverse reductive dehalogenase-homologous genes in deep subseafloor sedimentary metagenomes.</title>
        <authorList>
            <person name="Kawai M."/>
            <person name="Futagami T."/>
            <person name="Toyoda A."/>
            <person name="Takaki Y."/>
            <person name="Nishi S."/>
            <person name="Hori S."/>
            <person name="Arai W."/>
            <person name="Tsubouchi T."/>
            <person name="Morono Y."/>
            <person name="Uchiyama I."/>
            <person name="Ito T."/>
            <person name="Fujiyama A."/>
            <person name="Inagaki F."/>
            <person name="Takami H."/>
        </authorList>
    </citation>
    <scope>NUCLEOTIDE SEQUENCE</scope>
    <source>
        <strain evidence="1">Expedition CK06-06</strain>
    </source>
</reference>
<name>X1MZK7_9ZZZZ</name>
<dbReference type="EMBL" id="BARV01017138">
    <property type="protein sequence ID" value="GAI20055.1"/>
    <property type="molecule type" value="Genomic_DNA"/>
</dbReference>
<feature type="non-terminal residue" evidence="1">
    <location>
        <position position="142"/>
    </location>
</feature>
<dbReference type="SUPFAM" id="SSF159245">
    <property type="entry name" value="AttH-like"/>
    <property type="match status" value="1"/>
</dbReference>
<proteinExistence type="predicted"/>
<protein>
    <recommendedName>
        <fullName evidence="2">AttH domain-containing protein</fullName>
    </recommendedName>
</protein>
<evidence type="ECO:0008006" key="2">
    <source>
        <dbReference type="Google" id="ProtNLM"/>
    </source>
</evidence>
<evidence type="ECO:0000313" key="1">
    <source>
        <dbReference type="EMBL" id="GAI20055.1"/>
    </source>
</evidence>
<gene>
    <name evidence="1" type="ORF">S06H3_29269</name>
</gene>
<organism evidence="1">
    <name type="scientific">marine sediment metagenome</name>
    <dbReference type="NCBI Taxonomy" id="412755"/>
    <lineage>
        <taxon>unclassified sequences</taxon>
        <taxon>metagenomes</taxon>
        <taxon>ecological metagenomes</taxon>
    </lineage>
</organism>